<dbReference type="PANTHER" id="PTHR47926:SF533">
    <property type="entry name" value="DYW DOMAIN-CONTAINING PROTEIN"/>
    <property type="match status" value="1"/>
</dbReference>
<sequence>MPMASPAPRSAPTPFLLLATARCPAPVFQKLGLQSVLQPHSLFAMYSNLDCPRAARRVFDGVLQRDVISWNSRVDDVTQAFHAMVADGANAVTVAVMLVACKDAGDLVLGRWLGDGIEVRSLVGSALIGMYEKCGEMAEAWRVFDGIIDKDVVVWNAMITGYSQNDMSKEAIFRFHSTRQTGARPDKITLVAVLSACAAV</sequence>
<reference evidence="4" key="2">
    <citation type="submission" date="2022-06" db="UniProtKB">
        <authorList>
            <consortium name="EnsemblPlants"/>
        </authorList>
    </citation>
    <scope>IDENTIFICATION</scope>
</reference>
<organism evidence="4 5">
    <name type="scientific">Triticum urartu</name>
    <name type="common">Red wild einkorn</name>
    <name type="synonym">Crithodium urartu</name>
    <dbReference type="NCBI Taxonomy" id="4572"/>
    <lineage>
        <taxon>Eukaryota</taxon>
        <taxon>Viridiplantae</taxon>
        <taxon>Streptophyta</taxon>
        <taxon>Embryophyta</taxon>
        <taxon>Tracheophyta</taxon>
        <taxon>Spermatophyta</taxon>
        <taxon>Magnoliopsida</taxon>
        <taxon>Liliopsida</taxon>
        <taxon>Poales</taxon>
        <taxon>Poaceae</taxon>
        <taxon>BOP clade</taxon>
        <taxon>Pooideae</taxon>
        <taxon>Triticodae</taxon>
        <taxon>Triticeae</taxon>
        <taxon>Triticinae</taxon>
        <taxon>Triticum</taxon>
    </lineage>
</organism>
<evidence type="ECO:0000256" key="1">
    <source>
        <dbReference type="ARBA" id="ARBA00022737"/>
    </source>
</evidence>
<dbReference type="GO" id="GO:0003723">
    <property type="term" value="F:RNA binding"/>
    <property type="evidence" value="ECO:0007669"/>
    <property type="project" value="InterPro"/>
</dbReference>
<dbReference type="AlphaFoldDB" id="A0A8R7R959"/>
<dbReference type="FunFam" id="1.25.40.10:FF:000343">
    <property type="entry name" value="Pentatricopeptide repeat-containing protein At3g58590"/>
    <property type="match status" value="1"/>
</dbReference>
<dbReference type="PANTHER" id="PTHR47926">
    <property type="entry name" value="PENTATRICOPEPTIDE REPEAT-CONTAINING PROTEIN"/>
    <property type="match status" value="1"/>
</dbReference>
<dbReference type="InterPro" id="IPR011990">
    <property type="entry name" value="TPR-like_helical_dom_sf"/>
</dbReference>
<reference evidence="5" key="1">
    <citation type="journal article" date="2013" name="Nature">
        <title>Draft genome of the wheat A-genome progenitor Triticum urartu.</title>
        <authorList>
            <person name="Ling H.Q."/>
            <person name="Zhao S."/>
            <person name="Liu D."/>
            <person name="Wang J."/>
            <person name="Sun H."/>
            <person name="Zhang C."/>
            <person name="Fan H."/>
            <person name="Li D."/>
            <person name="Dong L."/>
            <person name="Tao Y."/>
            <person name="Gao C."/>
            <person name="Wu H."/>
            <person name="Li Y."/>
            <person name="Cui Y."/>
            <person name="Guo X."/>
            <person name="Zheng S."/>
            <person name="Wang B."/>
            <person name="Yu K."/>
            <person name="Liang Q."/>
            <person name="Yang W."/>
            <person name="Lou X."/>
            <person name="Chen J."/>
            <person name="Feng M."/>
            <person name="Jian J."/>
            <person name="Zhang X."/>
            <person name="Luo G."/>
            <person name="Jiang Y."/>
            <person name="Liu J."/>
            <person name="Wang Z."/>
            <person name="Sha Y."/>
            <person name="Zhang B."/>
            <person name="Wu H."/>
            <person name="Tang D."/>
            <person name="Shen Q."/>
            <person name="Xue P."/>
            <person name="Zou S."/>
            <person name="Wang X."/>
            <person name="Liu X."/>
            <person name="Wang F."/>
            <person name="Yang Y."/>
            <person name="An X."/>
            <person name="Dong Z."/>
            <person name="Zhang K."/>
            <person name="Zhang X."/>
            <person name="Luo M.C."/>
            <person name="Dvorak J."/>
            <person name="Tong Y."/>
            <person name="Wang J."/>
            <person name="Yang H."/>
            <person name="Li Z."/>
            <person name="Wang D."/>
            <person name="Zhang A."/>
            <person name="Wang J."/>
        </authorList>
    </citation>
    <scope>NUCLEOTIDE SEQUENCE</scope>
    <source>
        <strain evidence="5">cv. G1812</strain>
    </source>
</reference>
<evidence type="ECO:0000256" key="2">
    <source>
        <dbReference type="ARBA" id="ARBA00022946"/>
    </source>
</evidence>
<keyword evidence="2" id="KW-0809">Transit peptide</keyword>
<proteinExistence type="predicted"/>
<dbReference type="Proteomes" id="UP000015106">
    <property type="component" value="Unassembled WGS sequence"/>
</dbReference>
<name>A0A8R7R959_TRIUA</name>
<evidence type="ECO:0008006" key="6">
    <source>
        <dbReference type="Google" id="ProtNLM"/>
    </source>
</evidence>
<dbReference type="Gene3D" id="1.25.40.10">
    <property type="entry name" value="Tetratricopeptide repeat domain"/>
    <property type="match status" value="1"/>
</dbReference>
<dbReference type="GO" id="GO:0009451">
    <property type="term" value="P:RNA modification"/>
    <property type="evidence" value="ECO:0007669"/>
    <property type="project" value="InterPro"/>
</dbReference>
<dbReference type="Gramene" id="TuG1812S0001050700.01.T01">
    <property type="protein sequence ID" value="TuG1812S0001050700.01.T01"/>
    <property type="gene ID" value="TuG1812S0001050700.01"/>
</dbReference>
<dbReference type="PROSITE" id="PS51375">
    <property type="entry name" value="PPR"/>
    <property type="match status" value="1"/>
</dbReference>
<keyword evidence="1" id="KW-0677">Repeat</keyword>
<dbReference type="InterPro" id="IPR002885">
    <property type="entry name" value="PPR_rpt"/>
</dbReference>
<keyword evidence="5" id="KW-1185">Reference proteome</keyword>
<feature type="repeat" description="PPR" evidence="3">
    <location>
        <begin position="151"/>
        <end position="185"/>
    </location>
</feature>
<protein>
    <recommendedName>
        <fullName evidence="6">Pentatricopeptide repeat-containing protein</fullName>
    </recommendedName>
</protein>
<dbReference type="EnsemblPlants" id="TuG1812S0001050700.01.T01">
    <property type="protein sequence ID" value="TuG1812S0001050700.01.T01"/>
    <property type="gene ID" value="TuG1812S0001050700.01"/>
</dbReference>
<evidence type="ECO:0000313" key="4">
    <source>
        <dbReference type="EnsemblPlants" id="TuG1812S0001050700.01.T01"/>
    </source>
</evidence>
<evidence type="ECO:0000256" key="3">
    <source>
        <dbReference type="PROSITE-ProRule" id="PRU00708"/>
    </source>
</evidence>
<evidence type="ECO:0000313" key="5">
    <source>
        <dbReference type="Proteomes" id="UP000015106"/>
    </source>
</evidence>
<dbReference type="Pfam" id="PF01535">
    <property type="entry name" value="PPR"/>
    <property type="match status" value="2"/>
</dbReference>
<accession>A0A8R7R959</accession>
<dbReference type="InterPro" id="IPR046960">
    <property type="entry name" value="PPR_At4g14850-like_plant"/>
</dbReference>